<evidence type="ECO:0000259" key="2">
    <source>
        <dbReference type="PROSITE" id="PS50067"/>
    </source>
</evidence>
<comment type="similarity">
    <text evidence="1">Belongs to the TRAFAC class myosin-kinesin ATPase superfamily. Kinesin family.</text>
</comment>
<dbReference type="STRING" id="1314783.A0A165PXN6"/>
<dbReference type="GO" id="GO:0005871">
    <property type="term" value="C:kinesin complex"/>
    <property type="evidence" value="ECO:0007669"/>
    <property type="project" value="TreeGrafter"/>
</dbReference>
<dbReference type="GO" id="GO:0005524">
    <property type="term" value="F:ATP binding"/>
    <property type="evidence" value="ECO:0007669"/>
    <property type="project" value="InterPro"/>
</dbReference>
<dbReference type="PANTHER" id="PTHR24115">
    <property type="entry name" value="KINESIN-RELATED"/>
    <property type="match status" value="1"/>
</dbReference>
<accession>A0A165PXN6</accession>
<proteinExistence type="inferred from homology"/>
<dbReference type="SUPFAM" id="SSF52540">
    <property type="entry name" value="P-loop containing nucleoside triphosphate hydrolases"/>
    <property type="match status" value="1"/>
</dbReference>
<dbReference type="PROSITE" id="PS50067">
    <property type="entry name" value="KINESIN_MOTOR_2"/>
    <property type="match status" value="1"/>
</dbReference>
<dbReference type="EMBL" id="KV429063">
    <property type="protein sequence ID" value="KZT68749.1"/>
    <property type="molecule type" value="Genomic_DNA"/>
</dbReference>
<keyword evidence="4" id="KW-1185">Reference proteome</keyword>
<dbReference type="GO" id="GO:0008017">
    <property type="term" value="F:microtubule binding"/>
    <property type="evidence" value="ECO:0007669"/>
    <property type="project" value="InterPro"/>
</dbReference>
<dbReference type="InterPro" id="IPR001752">
    <property type="entry name" value="Kinesin_motor_dom"/>
</dbReference>
<protein>
    <submittedName>
        <fullName evidence="3">p-loop containing nucleoside triphosphate hydrolase protein</fullName>
    </submittedName>
</protein>
<evidence type="ECO:0000313" key="3">
    <source>
        <dbReference type="EMBL" id="KZT68749.1"/>
    </source>
</evidence>
<organism evidence="3 4">
    <name type="scientific">Daedalea quercina L-15889</name>
    <dbReference type="NCBI Taxonomy" id="1314783"/>
    <lineage>
        <taxon>Eukaryota</taxon>
        <taxon>Fungi</taxon>
        <taxon>Dikarya</taxon>
        <taxon>Basidiomycota</taxon>
        <taxon>Agaricomycotina</taxon>
        <taxon>Agaricomycetes</taxon>
        <taxon>Polyporales</taxon>
        <taxon>Fomitopsis</taxon>
    </lineage>
</organism>
<dbReference type="InterPro" id="IPR027417">
    <property type="entry name" value="P-loop_NTPase"/>
</dbReference>
<gene>
    <name evidence="3" type="ORF">DAEQUDRAFT_308081</name>
</gene>
<dbReference type="GO" id="GO:0007018">
    <property type="term" value="P:microtubule-based movement"/>
    <property type="evidence" value="ECO:0007669"/>
    <property type="project" value="InterPro"/>
</dbReference>
<evidence type="ECO:0000313" key="4">
    <source>
        <dbReference type="Proteomes" id="UP000076727"/>
    </source>
</evidence>
<evidence type="ECO:0000256" key="1">
    <source>
        <dbReference type="PROSITE-ProRule" id="PRU00283"/>
    </source>
</evidence>
<feature type="domain" description="Kinesin motor" evidence="2">
    <location>
        <begin position="1"/>
        <end position="88"/>
    </location>
</feature>
<dbReference type="Gene3D" id="3.40.850.10">
    <property type="entry name" value="Kinesin motor domain"/>
    <property type="match status" value="1"/>
</dbReference>
<dbReference type="InterPro" id="IPR036961">
    <property type="entry name" value="Kinesin_motor_dom_sf"/>
</dbReference>
<dbReference type="OrthoDB" id="3176171at2759"/>
<dbReference type="GO" id="GO:0016887">
    <property type="term" value="F:ATP hydrolysis activity"/>
    <property type="evidence" value="ECO:0007669"/>
    <property type="project" value="TreeGrafter"/>
</dbReference>
<dbReference type="GO" id="GO:0005874">
    <property type="term" value="C:microtubule"/>
    <property type="evidence" value="ECO:0007669"/>
    <property type="project" value="TreeGrafter"/>
</dbReference>
<comment type="caution">
    <text evidence="1">Lacks conserved residue(s) required for the propagation of feature annotation.</text>
</comment>
<dbReference type="AlphaFoldDB" id="A0A165PXN6"/>
<sequence length="250" mass="27246">METMKESIETNKSLSVLKDCVRAVSFGDSHIPWRGSRLTMALKNIFDRSRESGERANKLLIVACVSPSPLDVEDTLGTLRYVAVFQLGDLVHHSELKGVTRTVLDEPVTKWDHDQSVDYIKRNWSKLTPVLNRLLPSPSSTMADLLPLSVTELSQLCATPAPGETRGKQPTPDARSVAQAKSWVATYKVKMDALVQKAQTMQQGAEAGSSANAAKAALDALSGRDFMAGETGSVTRVDARGRVMHNAKLK</sequence>
<reference evidence="3 4" key="1">
    <citation type="journal article" date="2016" name="Mol. Biol. Evol.">
        <title>Comparative Genomics of Early-Diverging Mushroom-Forming Fungi Provides Insights into the Origins of Lignocellulose Decay Capabilities.</title>
        <authorList>
            <person name="Nagy L.G."/>
            <person name="Riley R."/>
            <person name="Tritt A."/>
            <person name="Adam C."/>
            <person name="Daum C."/>
            <person name="Floudas D."/>
            <person name="Sun H."/>
            <person name="Yadav J.S."/>
            <person name="Pangilinan J."/>
            <person name="Larsson K.H."/>
            <person name="Matsuura K."/>
            <person name="Barry K."/>
            <person name="Labutti K."/>
            <person name="Kuo R."/>
            <person name="Ohm R.A."/>
            <person name="Bhattacharya S.S."/>
            <person name="Shirouzu T."/>
            <person name="Yoshinaga Y."/>
            <person name="Martin F.M."/>
            <person name="Grigoriev I.V."/>
            <person name="Hibbett D.S."/>
        </authorList>
    </citation>
    <scope>NUCLEOTIDE SEQUENCE [LARGE SCALE GENOMIC DNA]</scope>
    <source>
        <strain evidence="3 4">L-15889</strain>
    </source>
</reference>
<dbReference type="GO" id="GO:0003777">
    <property type="term" value="F:microtubule motor activity"/>
    <property type="evidence" value="ECO:0007669"/>
    <property type="project" value="InterPro"/>
</dbReference>
<name>A0A165PXN6_9APHY</name>
<dbReference type="Proteomes" id="UP000076727">
    <property type="component" value="Unassembled WGS sequence"/>
</dbReference>
<dbReference type="Pfam" id="PF00225">
    <property type="entry name" value="Kinesin"/>
    <property type="match status" value="1"/>
</dbReference>
<keyword evidence="3" id="KW-0378">Hydrolase</keyword>
<dbReference type="InterPro" id="IPR027640">
    <property type="entry name" value="Kinesin-like_fam"/>
</dbReference>